<keyword evidence="1" id="KW-1133">Transmembrane helix</keyword>
<feature type="transmembrane region" description="Helical" evidence="1">
    <location>
        <begin position="317"/>
        <end position="334"/>
    </location>
</feature>
<evidence type="ECO:0000259" key="3">
    <source>
        <dbReference type="Pfam" id="PF25221"/>
    </source>
</evidence>
<proteinExistence type="predicted"/>
<evidence type="ECO:0000256" key="1">
    <source>
        <dbReference type="SAM" id="Phobius"/>
    </source>
</evidence>
<feature type="domain" description="Lnb-like transmembrane" evidence="3">
    <location>
        <begin position="235"/>
        <end position="354"/>
    </location>
</feature>
<feature type="transmembrane region" description="Helical" evidence="1">
    <location>
        <begin position="294"/>
        <end position="310"/>
    </location>
</feature>
<gene>
    <name evidence="4" type="ORF">FHR24_003120</name>
</gene>
<feature type="domain" description="Lnb N-terminal periplasmic" evidence="2">
    <location>
        <begin position="20"/>
        <end position="157"/>
    </location>
</feature>
<protein>
    <recommendedName>
        <fullName evidence="6">DUF4105 domain-containing protein</fullName>
    </recommendedName>
</protein>
<dbReference type="InterPro" id="IPR025178">
    <property type="entry name" value="Lnb_N"/>
</dbReference>
<keyword evidence="1" id="KW-0472">Membrane</keyword>
<dbReference type="Pfam" id="PF25221">
    <property type="entry name" value="5TMH_Lnb"/>
    <property type="match status" value="1"/>
</dbReference>
<dbReference type="RefSeq" id="WP_167191093.1">
    <property type="nucleotide sequence ID" value="NZ_JAASQL010000016.1"/>
</dbReference>
<feature type="transmembrane region" description="Helical" evidence="1">
    <location>
        <begin position="240"/>
        <end position="258"/>
    </location>
</feature>
<dbReference type="Proteomes" id="UP000745859">
    <property type="component" value="Unassembled WGS sequence"/>
</dbReference>
<name>A0ABX0UFH7_9FLAO</name>
<feature type="transmembrane region" description="Helical" evidence="1">
    <location>
        <begin position="340"/>
        <end position="357"/>
    </location>
</feature>
<accession>A0ABX0UFH7</accession>
<evidence type="ECO:0000259" key="2">
    <source>
        <dbReference type="Pfam" id="PF13387"/>
    </source>
</evidence>
<evidence type="ECO:0000313" key="4">
    <source>
        <dbReference type="EMBL" id="NIJ46625.1"/>
    </source>
</evidence>
<evidence type="ECO:0008006" key="6">
    <source>
        <dbReference type="Google" id="ProtNLM"/>
    </source>
</evidence>
<feature type="transmembrane region" description="Helical" evidence="1">
    <location>
        <begin position="265"/>
        <end position="282"/>
    </location>
</feature>
<keyword evidence="5" id="KW-1185">Reference proteome</keyword>
<organism evidence="4 5">
    <name type="scientific">Wenyingzhuangia heitensis</name>
    <dbReference type="NCBI Taxonomy" id="1487859"/>
    <lineage>
        <taxon>Bacteria</taxon>
        <taxon>Pseudomonadati</taxon>
        <taxon>Bacteroidota</taxon>
        <taxon>Flavobacteriia</taxon>
        <taxon>Flavobacteriales</taxon>
        <taxon>Flavobacteriaceae</taxon>
        <taxon>Wenyingzhuangia</taxon>
    </lineage>
</organism>
<dbReference type="EMBL" id="JAASQL010000016">
    <property type="protein sequence ID" value="NIJ46625.1"/>
    <property type="molecule type" value="Genomic_DNA"/>
</dbReference>
<reference evidence="4 5" key="1">
    <citation type="submission" date="2020-03" db="EMBL/GenBank/DDBJ databases">
        <title>Genomic Encyclopedia of Type Strains, Phase IV (KMG-IV): sequencing the most valuable type-strain genomes for metagenomic binning, comparative biology and taxonomic classification.</title>
        <authorList>
            <person name="Goeker M."/>
        </authorList>
    </citation>
    <scope>NUCLEOTIDE SEQUENCE [LARGE SCALE GENOMIC DNA]</scope>
    <source>
        <strain evidence="4 5">DSM 101599</strain>
    </source>
</reference>
<sequence length="370" mass="43772">MKKIILIIFLLGQLNYVYGQFEISILTCSPGQKVYSVFGHTAIRIFNREKNIDQVYNFGMFDFKTTNFEYKYLKGKLEYFRGIQKTDNFIKSYTSEERLIIEQVLELNEFEIKKIINRLNFLYRPQNKFYLYSFLKKNCSTETRDLLSYIGVRFKNQKIKKSNRALINSYLKEMSWLKLGINLVLGKSLDKISTRSQSMFLPNYLQKEIKYATLNDKRIVKYEKNLNSIKKTNHLNPLEILPSHLLFSFIVLIIIFWFPKQIRLIISLVIGVTGFFFLVLWMFSGHEEVKNNLNIIWCNPLYLIYIPLIVQNKINKVLSLILLGTIVSSTMIWLLKIQVFDSSIIPILILLGILNFKQMKKEDEIIRIKK</sequence>
<keyword evidence="1" id="KW-0812">Transmembrane</keyword>
<evidence type="ECO:0000313" key="5">
    <source>
        <dbReference type="Proteomes" id="UP000745859"/>
    </source>
</evidence>
<comment type="caution">
    <text evidence="4">The sequence shown here is derived from an EMBL/GenBank/DDBJ whole genome shotgun (WGS) entry which is preliminary data.</text>
</comment>
<dbReference type="InterPro" id="IPR057436">
    <property type="entry name" value="5TMH_Lnb"/>
</dbReference>
<dbReference type="Pfam" id="PF13387">
    <property type="entry name" value="Lnb_N"/>
    <property type="match status" value="1"/>
</dbReference>